<accession>T0YD31</accession>
<comment type="caution">
    <text evidence="2">The sequence shown here is derived from an EMBL/GenBank/DDBJ whole genome shotgun (WGS) entry which is preliminary data.</text>
</comment>
<organism evidence="2">
    <name type="scientific">mine drainage metagenome</name>
    <dbReference type="NCBI Taxonomy" id="410659"/>
    <lineage>
        <taxon>unclassified sequences</taxon>
        <taxon>metagenomes</taxon>
        <taxon>ecological metagenomes</taxon>
    </lineage>
</organism>
<sequence>DLSDTSDDYVGLFLSPFDDTQWAYEFFCSAGGVELDAFRLQNNEDDSWNAVWGCRARRTRTGYQVVMRIPFASIKFPRSDRPQRWGLMFFRNWPRSLRHQLLSRPLNFNSSCTLCALQVVRTATPDHGEPGQFPADFRRSPPSRTDTAA</sequence>
<dbReference type="AlphaFoldDB" id="T0YD31"/>
<reference evidence="2" key="1">
    <citation type="submission" date="2013-08" db="EMBL/GenBank/DDBJ databases">
        <authorList>
            <person name="Mendez C."/>
            <person name="Richter M."/>
            <person name="Ferrer M."/>
            <person name="Sanchez J."/>
        </authorList>
    </citation>
    <scope>NUCLEOTIDE SEQUENCE</scope>
</reference>
<dbReference type="SUPFAM" id="SSF49344">
    <property type="entry name" value="CBD9-like"/>
    <property type="match status" value="1"/>
</dbReference>
<dbReference type="EMBL" id="AUZZ01009611">
    <property type="protein sequence ID" value="EQD33191.1"/>
    <property type="molecule type" value="Genomic_DNA"/>
</dbReference>
<name>T0YD31_9ZZZZ</name>
<feature type="non-terminal residue" evidence="2">
    <location>
        <position position="1"/>
    </location>
</feature>
<reference evidence="2" key="2">
    <citation type="journal article" date="2014" name="ISME J.">
        <title>Microbial stratification in low pH oxic and suboxic macroscopic growths along an acid mine drainage.</title>
        <authorList>
            <person name="Mendez-Garcia C."/>
            <person name="Mesa V."/>
            <person name="Sprenger R.R."/>
            <person name="Richter M."/>
            <person name="Diez M.S."/>
            <person name="Solano J."/>
            <person name="Bargiela R."/>
            <person name="Golyshina O.V."/>
            <person name="Manteca A."/>
            <person name="Ramos J.L."/>
            <person name="Gallego J.R."/>
            <person name="Llorente I."/>
            <person name="Martins Dos Santos V.A."/>
            <person name="Jensen O.N."/>
            <person name="Pelaez A.I."/>
            <person name="Sanchez J."/>
            <person name="Ferrer M."/>
        </authorList>
    </citation>
    <scope>NUCLEOTIDE SEQUENCE</scope>
</reference>
<evidence type="ECO:0000256" key="1">
    <source>
        <dbReference type="SAM" id="MobiDB-lite"/>
    </source>
</evidence>
<evidence type="ECO:0000313" key="2">
    <source>
        <dbReference type="EMBL" id="EQD33191.1"/>
    </source>
</evidence>
<protein>
    <submittedName>
        <fullName evidence="2">Uncharacterized protein</fullName>
    </submittedName>
</protein>
<feature type="non-terminal residue" evidence="2">
    <location>
        <position position="149"/>
    </location>
</feature>
<gene>
    <name evidence="2" type="ORF">B2A_13287</name>
</gene>
<feature type="region of interest" description="Disordered" evidence="1">
    <location>
        <begin position="126"/>
        <end position="149"/>
    </location>
</feature>
<proteinExistence type="predicted"/>
<dbReference type="Gene3D" id="2.60.40.1190">
    <property type="match status" value="1"/>
</dbReference>